<comment type="caution">
    <text evidence="1">The sequence shown here is derived from an EMBL/GenBank/DDBJ whole genome shotgun (WGS) entry which is preliminary data.</text>
</comment>
<gene>
    <name evidence="1" type="ORF">J437_LFUL010685</name>
</gene>
<name>A0A8K0KC90_LADFU</name>
<feature type="non-terminal residue" evidence="1">
    <location>
        <position position="211"/>
    </location>
</feature>
<sequence>MELRPALSPDKVMTDFERAHMNRLMSLFPNASLSCCLFHLGQSIYRKVMELGFKERYNTDVHFSLKVRCIIALAFLPIEDVVDGFEELGEDDDIPHELLSYFEINYLGCVRGRGQRRRRGTPYFPMEMWNMNSRTISNMPRTNNSVEASHKALQTSLVSAHPSIWKLISKIREEESYARIKLMELNQGETEEKKAYKNINNRLKHLIQNYD</sequence>
<dbReference type="PROSITE" id="PS51257">
    <property type="entry name" value="PROKAR_LIPOPROTEIN"/>
    <property type="match status" value="1"/>
</dbReference>
<accession>A0A8K0KC90</accession>
<protein>
    <recommendedName>
        <fullName evidence="3">MULE transposase domain-containing protein</fullName>
    </recommendedName>
</protein>
<dbReference type="OrthoDB" id="6599594at2759"/>
<dbReference type="EMBL" id="KZ308528">
    <property type="protein sequence ID" value="KAG8231060.1"/>
    <property type="molecule type" value="Genomic_DNA"/>
</dbReference>
<keyword evidence="2" id="KW-1185">Reference proteome</keyword>
<organism evidence="1 2">
    <name type="scientific">Ladona fulva</name>
    <name type="common">Scarce chaser dragonfly</name>
    <name type="synonym">Libellula fulva</name>
    <dbReference type="NCBI Taxonomy" id="123851"/>
    <lineage>
        <taxon>Eukaryota</taxon>
        <taxon>Metazoa</taxon>
        <taxon>Ecdysozoa</taxon>
        <taxon>Arthropoda</taxon>
        <taxon>Hexapoda</taxon>
        <taxon>Insecta</taxon>
        <taxon>Pterygota</taxon>
        <taxon>Palaeoptera</taxon>
        <taxon>Odonata</taxon>
        <taxon>Epiprocta</taxon>
        <taxon>Anisoptera</taxon>
        <taxon>Libelluloidea</taxon>
        <taxon>Libellulidae</taxon>
        <taxon>Ladona</taxon>
    </lineage>
</organism>
<reference evidence="1" key="1">
    <citation type="submission" date="2013-04" db="EMBL/GenBank/DDBJ databases">
        <authorList>
            <person name="Qu J."/>
            <person name="Murali S.C."/>
            <person name="Bandaranaike D."/>
            <person name="Bellair M."/>
            <person name="Blankenburg K."/>
            <person name="Chao H."/>
            <person name="Dinh H."/>
            <person name="Doddapaneni H."/>
            <person name="Downs B."/>
            <person name="Dugan-Rocha S."/>
            <person name="Elkadiri S."/>
            <person name="Gnanaolivu R.D."/>
            <person name="Hernandez B."/>
            <person name="Javaid M."/>
            <person name="Jayaseelan J.C."/>
            <person name="Lee S."/>
            <person name="Li M."/>
            <person name="Ming W."/>
            <person name="Munidasa M."/>
            <person name="Muniz J."/>
            <person name="Nguyen L."/>
            <person name="Ongeri F."/>
            <person name="Osuji N."/>
            <person name="Pu L.-L."/>
            <person name="Puazo M."/>
            <person name="Qu C."/>
            <person name="Quiroz J."/>
            <person name="Raj R."/>
            <person name="Weissenberger G."/>
            <person name="Xin Y."/>
            <person name="Zou X."/>
            <person name="Han Y."/>
            <person name="Richards S."/>
            <person name="Worley K."/>
            <person name="Muzny D."/>
            <person name="Gibbs R."/>
        </authorList>
    </citation>
    <scope>NUCLEOTIDE SEQUENCE</scope>
    <source>
        <strain evidence="1">Sampled in the wild</strain>
    </source>
</reference>
<evidence type="ECO:0000313" key="2">
    <source>
        <dbReference type="Proteomes" id="UP000792457"/>
    </source>
</evidence>
<evidence type="ECO:0000313" key="1">
    <source>
        <dbReference type="EMBL" id="KAG8231060.1"/>
    </source>
</evidence>
<proteinExistence type="predicted"/>
<reference evidence="1" key="2">
    <citation type="submission" date="2017-10" db="EMBL/GenBank/DDBJ databases">
        <title>Ladona fulva Genome sequencing and assembly.</title>
        <authorList>
            <person name="Murali S."/>
            <person name="Richards S."/>
            <person name="Bandaranaike D."/>
            <person name="Bellair M."/>
            <person name="Blankenburg K."/>
            <person name="Chao H."/>
            <person name="Dinh H."/>
            <person name="Doddapaneni H."/>
            <person name="Dugan-Rocha S."/>
            <person name="Elkadiri S."/>
            <person name="Gnanaolivu R."/>
            <person name="Hernandez B."/>
            <person name="Skinner E."/>
            <person name="Javaid M."/>
            <person name="Lee S."/>
            <person name="Li M."/>
            <person name="Ming W."/>
            <person name="Munidasa M."/>
            <person name="Muniz J."/>
            <person name="Nguyen L."/>
            <person name="Hughes D."/>
            <person name="Osuji N."/>
            <person name="Pu L.-L."/>
            <person name="Puazo M."/>
            <person name="Qu C."/>
            <person name="Quiroz J."/>
            <person name="Raj R."/>
            <person name="Weissenberger G."/>
            <person name="Xin Y."/>
            <person name="Zou X."/>
            <person name="Han Y."/>
            <person name="Worley K."/>
            <person name="Muzny D."/>
            <person name="Gibbs R."/>
        </authorList>
    </citation>
    <scope>NUCLEOTIDE SEQUENCE</scope>
    <source>
        <strain evidence="1">Sampled in the wild</strain>
    </source>
</reference>
<dbReference type="AlphaFoldDB" id="A0A8K0KC90"/>
<evidence type="ECO:0008006" key="3">
    <source>
        <dbReference type="Google" id="ProtNLM"/>
    </source>
</evidence>
<dbReference type="Proteomes" id="UP000792457">
    <property type="component" value="Unassembled WGS sequence"/>
</dbReference>